<comment type="cofactor">
    <cofactor evidence="1">
        <name>heme</name>
        <dbReference type="ChEBI" id="CHEBI:30413"/>
    </cofactor>
</comment>
<sequence length="171" mass="19313">MEEKSRALVGRLREHNGARLDSDKSDKTVNYKDSIKDIGNLLLHRLTHVYLHNNFIFSLSSVGKQFQHILKTVHGAQNVEEEPAAEASDDFGTKKRLAMLDLLLEEESKGTIDLEGIREEVNTFMFEGHDTTAMALTFALMLLADHEQVQVSLILCLINTVVVFVHVPDKR</sequence>
<dbReference type="Pfam" id="PF00067">
    <property type="entry name" value="p450"/>
    <property type="match status" value="1"/>
</dbReference>
<keyword evidence="13" id="KW-0472">Membrane</keyword>
<evidence type="ECO:0000256" key="2">
    <source>
        <dbReference type="ARBA" id="ARBA00003690"/>
    </source>
</evidence>
<dbReference type="GO" id="GO:0005789">
    <property type="term" value="C:endoplasmic reticulum membrane"/>
    <property type="evidence" value="ECO:0007669"/>
    <property type="project" value="UniProtKB-SubCell"/>
</dbReference>
<dbReference type="PANTHER" id="PTHR24291">
    <property type="entry name" value="CYTOCHROME P450 FAMILY 4"/>
    <property type="match status" value="1"/>
</dbReference>
<reference evidence="14 15" key="1">
    <citation type="journal article" date="2015" name="Genome Biol. Evol.">
        <title>The genome of winter moth (Operophtera brumata) provides a genomic perspective on sexual dimorphism and phenology.</title>
        <authorList>
            <person name="Derks M.F."/>
            <person name="Smit S."/>
            <person name="Salis L."/>
            <person name="Schijlen E."/>
            <person name="Bossers A."/>
            <person name="Mateman C."/>
            <person name="Pijl A.S."/>
            <person name="de Ridder D."/>
            <person name="Groenen M.A."/>
            <person name="Visser M.E."/>
            <person name="Megens H.J."/>
        </authorList>
    </citation>
    <scope>NUCLEOTIDE SEQUENCE [LARGE SCALE GENOMIC DNA]</scope>
    <source>
        <strain evidence="14">WM2013NL</strain>
        <tissue evidence="14">Head and thorax</tissue>
    </source>
</reference>
<dbReference type="AlphaFoldDB" id="A0A0L7KVV5"/>
<comment type="subcellular location">
    <subcellularLocation>
        <location evidence="4">Endoplasmic reticulum membrane</location>
        <topology evidence="4">Peripheral membrane protein</topology>
    </subcellularLocation>
    <subcellularLocation>
        <location evidence="3">Microsome membrane</location>
        <topology evidence="3">Peripheral membrane protein</topology>
    </subcellularLocation>
</comment>
<evidence type="ECO:0000313" key="15">
    <source>
        <dbReference type="Proteomes" id="UP000037510"/>
    </source>
</evidence>
<protein>
    <submittedName>
        <fullName evidence="14">Cytochrome P450</fullName>
    </submittedName>
</protein>
<comment type="similarity">
    <text evidence="5">Belongs to the cytochrome P450 family.</text>
</comment>
<dbReference type="InterPro" id="IPR050196">
    <property type="entry name" value="Cytochrome_P450_Monoox"/>
</dbReference>
<dbReference type="GO" id="GO:0005506">
    <property type="term" value="F:iron ion binding"/>
    <property type="evidence" value="ECO:0007669"/>
    <property type="project" value="InterPro"/>
</dbReference>
<evidence type="ECO:0000256" key="5">
    <source>
        <dbReference type="ARBA" id="ARBA00010617"/>
    </source>
</evidence>
<keyword evidence="15" id="KW-1185">Reference proteome</keyword>
<keyword evidence="10" id="KW-0560">Oxidoreductase</keyword>
<evidence type="ECO:0000256" key="11">
    <source>
        <dbReference type="ARBA" id="ARBA00023004"/>
    </source>
</evidence>
<dbReference type="Gene3D" id="1.10.630.10">
    <property type="entry name" value="Cytochrome P450"/>
    <property type="match status" value="1"/>
</dbReference>
<name>A0A0L7KVV5_OPEBR</name>
<evidence type="ECO:0000256" key="13">
    <source>
        <dbReference type="ARBA" id="ARBA00023136"/>
    </source>
</evidence>
<evidence type="ECO:0000256" key="3">
    <source>
        <dbReference type="ARBA" id="ARBA00004174"/>
    </source>
</evidence>
<accession>A0A0L7KVV5</accession>
<dbReference type="STRING" id="104452.A0A0L7KVV5"/>
<dbReference type="Proteomes" id="UP000037510">
    <property type="component" value="Unassembled WGS sequence"/>
</dbReference>
<feature type="non-terminal residue" evidence="14">
    <location>
        <position position="171"/>
    </location>
</feature>
<evidence type="ECO:0000256" key="7">
    <source>
        <dbReference type="ARBA" id="ARBA00022723"/>
    </source>
</evidence>
<evidence type="ECO:0000256" key="6">
    <source>
        <dbReference type="ARBA" id="ARBA00022617"/>
    </source>
</evidence>
<keyword evidence="11" id="KW-0408">Iron</keyword>
<gene>
    <name evidence="14" type="ORF">OBRU01_20151</name>
</gene>
<keyword evidence="8" id="KW-0256">Endoplasmic reticulum</keyword>
<keyword evidence="6" id="KW-0349">Heme</keyword>
<dbReference type="InterPro" id="IPR001128">
    <property type="entry name" value="Cyt_P450"/>
</dbReference>
<keyword evidence="9" id="KW-0492">Microsome</keyword>
<evidence type="ECO:0000256" key="10">
    <source>
        <dbReference type="ARBA" id="ARBA00023002"/>
    </source>
</evidence>
<comment type="caution">
    <text evidence="14">The sequence shown here is derived from an EMBL/GenBank/DDBJ whole genome shotgun (WGS) entry which is preliminary data.</text>
</comment>
<evidence type="ECO:0000256" key="8">
    <source>
        <dbReference type="ARBA" id="ARBA00022824"/>
    </source>
</evidence>
<dbReference type="GO" id="GO:0004497">
    <property type="term" value="F:monooxygenase activity"/>
    <property type="evidence" value="ECO:0007669"/>
    <property type="project" value="UniProtKB-KW"/>
</dbReference>
<keyword evidence="12" id="KW-0503">Monooxygenase</keyword>
<dbReference type="InterPro" id="IPR036396">
    <property type="entry name" value="Cyt_P450_sf"/>
</dbReference>
<dbReference type="GO" id="GO:0020037">
    <property type="term" value="F:heme binding"/>
    <property type="evidence" value="ECO:0007669"/>
    <property type="project" value="InterPro"/>
</dbReference>
<evidence type="ECO:0000313" key="14">
    <source>
        <dbReference type="EMBL" id="KOB67154.1"/>
    </source>
</evidence>
<dbReference type="EMBL" id="JTDY01005287">
    <property type="protein sequence ID" value="KOB67154.1"/>
    <property type="molecule type" value="Genomic_DNA"/>
</dbReference>
<evidence type="ECO:0000256" key="1">
    <source>
        <dbReference type="ARBA" id="ARBA00001971"/>
    </source>
</evidence>
<dbReference type="GO" id="GO:0016705">
    <property type="term" value="F:oxidoreductase activity, acting on paired donors, with incorporation or reduction of molecular oxygen"/>
    <property type="evidence" value="ECO:0007669"/>
    <property type="project" value="InterPro"/>
</dbReference>
<keyword evidence="7" id="KW-0479">Metal-binding</keyword>
<evidence type="ECO:0000256" key="9">
    <source>
        <dbReference type="ARBA" id="ARBA00022848"/>
    </source>
</evidence>
<comment type="function">
    <text evidence="2">May be involved in the metabolism of insect hormones and in the breakdown of synthetic insecticides.</text>
</comment>
<dbReference type="PANTHER" id="PTHR24291:SF189">
    <property type="entry name" value="CYTOCHROME P450 4C3-RELATED"/>
    <property type="match status" value="1"/>
</dbReference>
<evidence type="ECO:0000256" key="12">
    <source>
        <dbReference type="ARBA" id="ARBA00023033"/>
    </source>
</evidence>
<dbReference type="SUPFAM" id="SSF48264">
    <property type="entry name" value="Cytochrome P450"/>
    <property type="match status" value="1"/>
</dbReference>
<proteinExistence type="inferred from homology"/>
<feature type="non-terminal residue" evidence="14">
    <location>
        <position position="1"/>
    </location>
</feature>
<evidence type="ECO:0000256" key="4">
    <source>
        <dbReference type="ARBA" id="ARBA00004406"/>
    </source>
</evidence>
<organism evidence="14 15">
    <name type="scientific">Operophtera brumata</name>
    <name type="common">Winter moth</name>
    <name type="synonym">Phalaena brumata</name>
    <dbReference type="NCBI Taxonomy" id="104452"/>
    <lineage>
        <taxon>Eukaryota</taxon>
        <taxon>Metazoa</taxon>
        <taxon>Ecdysozoa</taxon>
        <taxon>Arthropoda</taxon>
        <taxon>Hexapoda</taxon>
        <taxon>Insecta</taxon>
        <taxon>Pterygota</taxon>
        <taxon>Neoptera</taxon>
        <taxon>Endopterygota</taxon>
        <taxon>Lepidoptera</taxon>
        <taxon>Glossata</taxon>
        <taxon>Ditrysia</taxon>
        <taxon>Geometroidea</taxon>
        <taxon>Geometridae</taxon>
        <taxon>Larentiinae</taxon>
        <taxon>Operophtera</taxon>
    </lineage>
</organism>